<feature type="compositionally biased region" description="Basic residues" evidence="1">
    <location>
        <begin position="1"/>
        <end position="11"/>
    </location>
</feature>
<evidence type="ECO:0000313" key="4">
    <source>
        <dbReference type="Proteomes" id="UP001057877"/>
    </source>
</evidence>
<dbReference type="InterPro" id="IPR001173">
    <property type="entry name" value="Glyco_trans_2-like"/>
</dbReference>
<evidence type="ECO:0000256" key="1">
    <source>
        <dbReference type="SAM" id="MobiDB-lite"/>
    </source>
</evidence>
<keyword evidence="4" id="KW-1185">Reference proteome</keyword>
<reference evidence="3" key="1">
    <citation type="submission" date="2022-01" db="EMBL/GenBank/DDBJ databases">
        <title>Paenibacillus spongiae sp. nov., isolated from marine sponge.</title>
        <authorList>
            <person name="Li Z."/>
            <person name="Zhang M."/>
        </authorList>
    </citation>
    <scope>NUCLEOTIDE SEQUENCE</scope>
    <source>
        <strain evidence="3">PHS-Z3</strain>
    </source>
</reference>
<feature type="region of interest" description="Disordered" evidence="1">
    <location>
        <begin position="1"/>
        <end position="52"/>
    </location>
</feature>
<dbReference type="Gene3D" id="3.90.550.10">
    <property type="entry name" value="Spore Coat Polysaccharide Biosynthesis Protein SpsA, Chain A"/>
    <property type="match status" value="1"/>
</dbReference>
<dbReference type="RefSeq" id="WP_258384706.1">
    <property type="nucleotide sequence ID" value="NZ_CP091430.1"/>
</dbReference>
<organism evidence="3 4">
    <name type="scientific">Paenibacillus spongiae</name>
    <dbReference type="NCBI Taxonomy" id="2909671"/>
    <lineage>
        <taxon>Bacteria</taxon>
        <taxon>Bacillati</taxon>
        <taxon>Bacillota</taxon>
        <taxon>Bacilli</taxon>
        <taxon>Bacillales</taxon>
        <taxon>Paenibacillaceae</taxon>
        <taxon>Paenibacillus</taxon>
    </lineage>
</organism>
<name>A0ABY5S8G7_9BACL</name>
<dbReference type="Pfam" id="PF00535">
    <property type="entry name" value="Glycos_transf_2"/>
    <property type="match status" value="1"/>
</dbReference>
<dbReference type="SUPFAM" id="SSF53448">
    <property type="entry name" value="Nucleotide-diphospho-sugar transferases"/>
    <property type="match status" value="1"/>
</dbReference>
<gene>
    <name evidence="3" type="ORF">L1F29_24675</name>
</gene>
<sequence>MVNRRPTRSRRTAASPPLRRKPTPTRQKSIPIRRNRNNLGARKFKRPLTSPGSANYWRERAYTAGYLAATAEDPPLTEEKSNPVENNLHHKVNARWHQWYQSVKRLPWPLYHAAAARFAEGYRKHAGGYFGNRLLVPTTKKVAAIVTVMNEKDTILSVIEQLHRLPLHEIIFIVNGSTDETFEMIRNQSRAIIVHYRHALGHDVGRAIGAKLSESEILLFLDGDFPVFAEHLVPFIDAIERGVDIALNNISPYIGLFSGRDDVTKVKEFINRSMARADLESNSLTAVPHAMRKQAAQLIGYANLAVPPKAQVIAIDKGLQISSPASVDVITPNRLRARNVGQNNAVSELIIGDHIEALKTALDLKGSRLSFADRIRQRPLTRH</sequence>
<proteinExistence type="predicted"/>
<protein>
    <submittedName>
        <fullName evidence="3">Glycosyltransferase</fullName>
    </submittedName>
</protein>
<dbReference type="Proteomes" id="UP001057877">
    <property type="component" value="Chromosome"/>
</dbReference>
<evidence type="ECO:0000313" key="3">
    <source>
        <dbReference type="EMBL" id="UVI28618.1"/>
    </source>
</evidence>
<evidence type="ECO:0000259" key="2">
    <source>
        <dbReference type="Pfam" id="PF00535"/>
    </source>
</evidence>
<accession>A0ABY5S8G7</accession>
<feature type="compositionally biased region" description="Basic residues" evidence="1">
    <location>
        <begin position="31"/>
        <end position="46"/>
    </location>
</feature>
<dbReference type="EMBL" id="CP091430">
    <property type="protein sequence ID" value="UVI28618.1"/>
    <property type="molecule type" value="Genomic_DNA"/>
</dbReference>
<feature type="domain" description="Glycosyltransferase 2-like" evidence="2">
    <location>
        <begin position="145"/>
        <end position="254"/>
    </location>
</feature>
<dbReference type="InterPro" id="IPR029044">
    <property type="entry name" value="Nucleotide-diphossugar_trans"/>
</dbReference>